<reference evidence="2" key="2">
    <citation type="submission" date="2010-04" db="EMBL/GenBank/DDBJ databases">
        <authorList>
            <person name="Buell R."/>
            <person name="Hamilton J."/>
            <person name="Hostetler J."/>
        </authorList>
    </citation>
    <scope>NUCLEOTIDE SEQUENCE [LARGE SCALE GENOMIC DNA]</scope>
    <source>
        <strain evidence="2">DAOM:BR144</strain>
    </source>
</reference>
<dbReference type="AlphaFoldDB" id="K3WQP4"/>
<dbReference type="HOGENOM" id="CLU_2678641_0_0_1"/>
<keyword evidence="2" id="KW-1185">Reference proteome</keyword>
<organism evidence="1 2">
    <name type="scientific">Globisporangium ultimum (strain ATCC 200006 / CBS 805.95 / DAOM BR144)</name>
    <name type="common">Pythium ultimum</name>
    <dbReference type="NCBI Taxonomy" id="431595"/>
    <lineage>
        <taxon>Eukaryota</taxon>
        <taxon>Sar</taxon>
        <taxon>Stramenopiles</taxon>
        <taxon>Oomycota</taxon>
        <taxon>Peronosporomycetes</taxon>
        <taxon>Pythiales</taxon>
        <taxon>Pythiaceae</taxon>
        <taxon>Globisporangium</taxon>
    </lineage>
</organism>
<dbReference type="EnsemblProtists" id="PYU1_T007286">
    <property type="protein sequence ID" value="PYU1_T007286"/>
    <property type="gene ID" value="PYU1_G007271"/>
</dbReference>
<evidence type="ECO:0000313" key="1">
    <source>
        <dbReference type="EnsemblProtists" id="PYU1_T007286"/>
    </source>
</evidence>
<dbReference type="Proteomes" id="UP000019132">
    <property type="component" value="Unassembled WGS sequence"/>
</dbReference>
<reference evidence="1" key="3">
    <citation type="submission" date="2015-02" db="UniProtKB">
        <authorList>
            <consortium name="EnsemblProtists"/>
        </authorList>
    </citation>
    <scope>IDENTIFICATION</scope>
    <source>
        <strain evidence="1">DAOM BR144</strain>
    </source>
</reference>
<evidence type="ECO:0000313" key="2">
    <source>
        <dbReference type="Proteomes" id="UP000019132"/>
    </source>
</evidence>
<sequence length="75" mass="8228">MVHYTASVGQVARPDATDEMIRADKLYAFGRFRLLETRGLAIGSNIPMTFIQNSLQSETNPTGEWVTARLIAAAS</sequence>
<protein>
    <submittedName>
        <fullName evidence="1">Uncharacterized protein</fullName>
    </submittedName>
</protein>
<accession>K3WQP4</accession>
<reference evidence="2" key="1">
    <citation type="journal article" date="2010" name="Genome Biol.">
        <title>Genome sequence of the necrotrophic plant pathogen Pythium ultimum reveals original pathogenicity mechanisms and effector repertoire.</title>
        <authorList>
            <person name="Levesque C.A."/>
            <person name="Brouwer H."/>
            <person name="Cano L."/>
            <person name="Hamilton J.P."/>
            <person name="Holt C."/>
            <person name="Huitema E."/>
            <person name="Raffaele S."/>
            <person name="Robideau G.P."/>
            <person name="Thines M."/>
            <person name="Win J."/>
            <person name="Zerillo M.M."/>
            <person name="Beakes G.W."/>
            <person name="Boore J.L."/>
            <person name="Busam D."/>
            <person name="Dumas B."/>
            <person name="Ferriera S."/>
            <person name="Fuerstenberg S.I."/>
            <person name="Gachon C.M."/>
            <person name="Gaulin E."/>
            <person name="Govers F."/>
            <person name="Grenville-Briggs L."/>
            <person name="Horner N."/>
            <person name="Hostetler J."/>
            <person name="Jiang R.H."/>
            <person name="Johnson J."/>
            <person name="Krajaejun T."/>
            <person name="Lin H."/>
            <person name="Meijer H.J."/>
            <person name="Moore B."/>
            <person name="Morris P."/>
            <person name="Phuntmart V."/>
            <person name="Puiu D."/>
            <person name="Shetty J."/>
            <person name="Stajich J.E."/>
            <person name="Tripathy S."/>
            <person name="Wawra S."/>
            <person name="van West P."/>
            <person name="Whitty B.R."/>
            <person name="Coutinho P.M."/>
            <person name="Henrissat B."/>
            <person name="Martin F."/>
            <person name="Thomas P.D."/>
            <person name="Tyler B.M."/>
            <person name="De Vries R.P."/>
            <person name="Kamoun S."/>
            <person name="Yandell M."/>
            <person name="Tisserat N."/>
            <person name="Buell C.R."/>
        </authorList>
    </citation>
    <scope>NUCLEOTIDE SEQUENCE</scope>
    <source>
        <strain evidence="2">DAOM:BR144</strain>
    </source>
</reference>
<dbReference type="VEuPathDB" id="FungiDB:PYU1_G007271"/>
<name>K3WQP4_GLOUD</name>
<dbReference type="EMBL" id="GL376629">
    <property type="status" value="NOT_ANNOTATED_CDS"/>
    <property type="molecule type" value="Genomic_DNA"/>
</dbReference>
<proteinExistence type="predicted"/>